<evidence type="ECO:0000313" key="6">
    <source>
        <dbReference type="EMBL" id="GGA84796.1"/>
    </source>
</evidence>
<protein>
    <recommendedName>
        <fullName evidence="5">Translocation and assembly module TamB C-terminal domain-containing protein</fullName>
    </recommendedName>
</protein>
<name>A0A8J2U7U5_9GAMM</name>
<keyword evidence="2" id="KW-0812">Transmembrane</keyword>
<dbReference type="GO" id="GO:0009306">
    <property type="term" value="P:protein secretion"/>
    <property type="evidence" value="ECO:0007669"/>
    <property type="project" value="InterPro"/>
</dbReference>
<comment type="caution">
    <text evidence="6">The sequence shown here is derived from an EMBL/GenBank/DDBJ whole genome shotgun (WGS) entry which is preliminary data.</text>
</comment>
<dbReference type="GO" id="GO:0005886">
    <property type="term" value="C:plasma membrane"/>
    <property type="evidence" value="ECO:0007669"/>
    <property type="project" value="InterPro"/>
</dbReference>
<evidence type="ECO:0000256" key="2">
    <source>
        <dbReference type="ARBA" id="ARBA00022692"/>
    </source>
</evidence>
<sequence length="1251" mass="138725">MTVRHLFRWLIYLPIALLLVAAILVSTEFGSRILVHSVSGLVPGLELDYKSGRLNSRLAVNHFSFELDELTIRGNDIEVHWNPWCTLTNSLCIRDAKATDFFLELVSSADDQTEQDLDPVLDATEQQPYTLELPFTIDVRNASVAKGELLIDDIVIQWTQGSAQVYLQDDMIDVRRAHFKDGLVHVDADSVSSAETPASEQTPATPWPLSQLSDTRLPLTLLVNNAAAERFTFAYEDWLKESFANVFIDANWQFVDVQIDRLGFDHLPYGFVEIHGDAQLSHPYPMQLDVTVAPQQAPNFANLKDSRWQATIDGDLENLVLAASEQQRLFWQVNGDVALANPDIPFHLSVAGKQMIMPDDLTELMQYQTVSANAQGNRHQQEFEIRAQVDTELEQMPIKAKVTALGHHSNQRLTLSELQINDLLHQGELVGDAHLDYGEQLKWQLNAHFQQLHLPQWQLPDVPVISGEIVHSGNWSEQQWQLNFTPINISGDYLDMPVKVQGQLSLNNQLQGYAEDIAIEIAGSTLTMAGRVNDQWQMSGHLSGQELNRWVDGLSGTIESDITVTGRYDDPHIAIAGQLQRFGFQQSIQADSGSFHASYSPLANHQHQFELELLDTDLAHLESERLSLTSSGDLGNHQLTVSGAGDFIPQVQLQGHWFDTEQSWTGVLERADFATTAGHWQLNQAVELNYGVERQQMDISQHCWQARDSKVCLRQPATLGKSGNAELSVDISGHDLTRQLLHQDYQVSGHLIGELDAHWQPNQPANATFQLNSKDLTMAFHSRVDSDQQQVDIGQLTISGAIDEQQSILKLELQTDHGAHLLFDGNVQNDDAAIGGQLAVSALELGHFKSLLPDIERVKGYLNGQAEVTGTLGSPLINGEFNLNDGEIVLLSNPTPIDQLNLSLTFSQQRADLTSHFHLGKNSATLTATADWRDEFTLASRFDGHKLDVLLPPESSLVVSPDLRFDYRDATPSLTGTIDIPKAEIIFRRLPDSGIAVSDDQVFIDQIDQQSRADANLNAKIAVTLGDDIRVNALGFIGRIGGQLEVIKQPNVPVQLYGPIELTTGRYRAYGQRLEVQPDSAVHFNGPPELAALNIRAAREIKSADVIAGIHATGTVEQPIIEFYSDPAMQQQEVLSYIVRGRGLDSDDSNSTMAAATALGVTAASSMGLTNSMEQVTGIQQVSLDTEGEGDETQVTISGYVGERLYLKYGMGVFEPINEVTVRFYLLNQLWLETVSGIERSADLYYSFFID</sequence>
<dbReference type="PANTHER" id="PTHR36985">
    <property type="entry name" value="TRANSLOCATION AND ASSEMBLY MODULE SUBUNIT TAMB"/>
    <property type="match status" value="1"/>
</dbReference>
<dbReference type="EMBL" id="BMDX01000017">
    <property type="protein sequence ID" value="GGA84796.1"/>
    <property type="molecule type" value="Genomic_DNA"/>
</dbReference>
<feature type="domain" description="Translocation and assembly module TamB C-terminal" evidence="5">
    <location>
        <begin position="920"/>
        <end position="1247"/>
    </location>
</feature>
<dbReference type="OrthoDB" id="5555605at2"/>
<keyword evidence="4" id="KW-0472">Membrane</keyword>
<evidence type="ECO:0000259" key="5">
    <source>
        <dbReference type="Pfam" id="PF04357"/>
    </source>
</evidence>
<keyword evidence="7" id="KW-1185">Reference proteome</keyword>
<evidence type="ECO:0000313" key="7">
    <source>
        <dbReference type="Proteomes" id="UP000619743"/>
    </source>
</evidence>
<proteinExistence type="predicted"/>
<dbReference type="Pfam" id="PF04357">
    <property type="entry name" value="TamB"/>
    <property type="match status" value="1"/>
</dbReference>
<dbReference type="Proteomes" id="UP000619743">
    <property type="component" value="Unassembled WGS sequence"/>
</dbReference>
<organism evidence="6 7">
    <name type="scientific">Neiella marina</name>
    <dbReference type="NCBI Taxonomy" id="508461"/>
    <lineage>
        <taxon>Bacteria</taxon>
        <taxon>Pseudomonadati</taxon>
        <taxon>Pseudomonadota</taxon>
        <taxon>Gammaproteobacteria</taxon>
        <taxon>Alteromonadales</taxon>
        <taxon>Echinimonadaceae</taxon>
        <taxon>Neiella</taxon>
    </lineage>
</organism>
<dbReference type="InterPro" id="IPR007452">
    <property type="entry name" value="TamB_C"/>
</dbReference>
<dbReference type="RefSeq" id="WP_087506759.1">
    <property type="nucleotide sequence ID" value="NZ_BMDX01000017.1"/>
</dbReference>
<evidence type="ECO:0000256" key="3">
    <source>
        <dbReference type="ARBA" id="ARBA00022989"/>
    </source>
</evidence>
<dbReference type="PANTHER" id="PTHR36985:SF1">
    <property type="entry name" value="TRANSLOCATION AND ASSEMBLY MODULE SUBUNIT TAMB"/>
    <property type="match status" value="1"/>
</dbReference>
<reference evidence="7" key="1">
    <citation type="journal article" date="2019" name="Int. J. Syst. Evol. Microbiol.">
        <title>The Global Catalogue of Microorganisms (GCM) 10K type strain sequencing project: providing services to taxonomists for standard genome sequencing and annotation.</title>
        <authorList>
            <consortium name="The Broad Institute Genomics Platform"/>
            <consortium name="The Broad Institute Genome Sequencing Center for Infectious Disease"/>
            <person name="Wu L."/>
            <person name="Ma J."/>
        </authorList>
    </citation>
    <scope>NUCLEOTIDE SEQUENCE [LARGE SCALE GENOMIC DNA]</scope>
    <source>
        <strain evidence="7">CGMCC 1.10130</strain>
    </source>
</reference>
<comment type="subcellular location">
    <subcellularLocation>
        <location evidence="1">Membrane</location>
        <topology evidence="1">Single-pass membrane protein</topology>
    </subcellularLocation>
</comment>
<evidence type="ECO:0000256" key="4">
    <source>
        <dbReference type="ARBA" id="ARBA00023136"/>
    </source>
</evidence>
<evidence type="ECO:0000256" key="1">
    <source>
        <dbReference type="ARBA" id="ARBA00004167"/>
    </source>
</evidence>
<keyword evidence="3" id="KW-1133">Transmembrane helix</keyword>
<dbReference type="GO" id="GO:0097347">
    <property type="term" value="C:TAM protein secretion complex"/>
    <property type="evidence" value="ECO:0007669"/>
    <property type="project" value="TreeGrafter"/>
</dbReference>
<gene>
    <name evidence="6" type="ORF">GCM10011369_28530</name>
</gene>
<dbReference type="AlphaFoldDB" id="A0A8J2U7U5"/>
<accession>A0A8J2U7U5</accession>